<accession>A0A0A9FUC0</accession>
<proteinExistence type="predicted"/>
<organism evidence="1">
    <name type="scientific">Arundo donax</name>
    <name type="common">Giant reed</name>
    <name type="synonym">Donax arundinaceus</name>
    <dbReference type="NCBI Taxonomy" id="35708"/>
    <lineage>
        <taxon>Eukaryota</taxon>
        <taxon>Viridiplantae</taxon>
        <taxon>Streptophyta</taxon>
        <taxon>Embryophyta</taxon>
        <taxon>Tracheophyta</taxon>
        <taxon>Spermatophyta</taxon>
        <taxon>Magnoliopsida</taxon>
        <taxon>Liliopsida</taxon>
        <taxon>Poales</taxon>
        <taxon>Poaceae</taxon>
        <taxon>PACMAD clade</taxon>
        <taxon>Arundinoideae</taxon>
        <taxon>Arundineae</taxon>
        <taxon>Arundo</taxon>
    </lineage>
</organism>
<name>A0A0A9FUC0_ARUDO</name>
<protein>
    <submittedName>
        <fullName evidence="1">Uncharacterized protein</fullName>
    </submittedName>
</protein>
<dbReference type="EMBL" id="GBRH01182039">
    <property type="protein sequence ID" value="JAE15857.1"/>
    <property type="molecule type" value="Transcribed_RNA"/>
</dbReference>
<evidence type="ECO:0000313" key="1">
    <source>
        <dbReference type="EMBL" id="JAE15857.1"/>
    </source>
</evidence>
<reference evidence="1" key="1">
    <citation type="submission" date="2014-09" db="EMBL/GenBank/DDBJ databases">
        <authorList>
            <person name="Magalhaes I.L.F."/>
            <person name="Oliveira U."/>
            <person name="Santos F.R."/>
            <person name="Vidigal T.H.D.A."/>
            <person name="Brescovit A.D."/>
            <person name="Santos A.J."/>
        </authorList>
    </citation>
    <scope>NUCLEOTIDE SEQUENCE</scope>
    <source>
        <tissue evidence="1">Shoot tissue taken approximately 20 cm above the soil surface</tissue>
    </source>
</reference>
<reference evidence="1" key="2">
    <citation type="journal article" date="2015" name="Data Brief">
        <title>Shoot transcriptome of the giant reed, Arundo donax.</title>
        <authorList>
            <person name="Barrero R.A."/>
            <person name="Guerrero F.D."/>
            <person name="Moolhuijzen P."/>
            <person name="Goolsby J.A."/>
            <person name="Tidwell J."/>
            <person name="Bellgard S.E."/>
            <person name="Bellgard M.I."/>
        </authorList>
    </citation>
    <scope>NUCLEOTIDE SEQUENCE</scope>
    <source>
        <tissue evidence="1">Shoot tissue taken approximately 20 cm above the soil surface</tissue>
    </source>
</reference>
<sequence>MSTTTMTTID</sequence>